<evidence type="ECO:0000313" key="4">
    <source>
        <dbReference type="Proteomes" id="UP000054047"/>
    </source>
</evidence>
<dbReference type="InterPro" id="IPR017441">
    <property type="entry name" value="Protein_kinase_ATP_BS"/>
</dbReference>
<dbReference type="InterPro" id="IPR000719">
    <property type="entry name" value="Prot_kinase_dom"/>
</dbReference>
<dbReference type="GO" id="GO:0000281">
    <property type="term" value="P:mitotic cytokinesis"/>
    <property type="evidence" value="ECO:0007669"/>
    <property type="project" value="TreeGrafter"/>
</dbReference>
<dbReference type="GO" id="GO:0005737">
    <property type="term" value="C:cytoplasm"/>
    <property type="evidence" value="ECO:0007669"/>
    <property type="project" value="TreeGrafter"/>
</dbReference>
<evidence type="ECO:0000313" key="3">
    <source>
        <dbReference type="EMBL" id="KIH43206.1"/>
    </source>
</evidence>
<feature type="binding site" evidence="1">
    <location>
        <position position="196"/>
    </location>
    <ligand>
        <name>ATP</name>
        <dbReference type="ChEBI" id="CHEBI:30616"/>
    </ligand>
</feature>
<dbReference type="EMBL" id="KN788045">
    <property type="protein sequence ID" value="KIH43206.1"/>
    <property type="molecule type" value="Genomic_DNA"/>
</dbReference>
<dbReference type="GO" id="GO:0031032">
    <property type="term" value="P:actomyosin structure organization"/>
    <property type="evidence" value="ECO:0007669"/>
    <property type="project" value="TreeGrafter"/>
</dbReference>
<dbReference type="GO" id="GO:0048598">
    <property type="term" value="P:embryonic morphogenesis"/>
    <property type="evidence" value="ECO:0007669"/>
    <property type="project" value="TreeGrafter"/>
</dbReference>
<proteinExistence type="predicted"/>
<evidence type="ECO:0000256" key="1">
    <source>
        <dbReference type="PROSITE-ProRule" id="PRU10141"/>
    </source>
</evidence>
<dbReference type="Pfam" id="PF00069">
    <property type="entry name" value="Pkinase"/>
    <property type="match status" value="1"/>
</dbReference>
<dbReference type="GO" id="GO:0030866">
    <property type="term" value="P:cortical actin cytoskeleton organization"/>
    <property type="evidence" value="ECO:0007669"/>
    <property type="project" value="TreeGrafter"/>
</dbReference>
<feature type="domain" description="Protein kinase" evidence="2">
    <location>
        <begin position="167"/>
        <end position="287"/>
    </location>
</feature>
<dbReference type="GO" id="GO:1901888">
    <property type="term" value="P:regulation of cell junction assembly"/>
    <property type="evidence" value="ECO:0007669"/>
    <property type="project" value="TreeGrafter"/>
</dbReference>
<dbReference type="GO" id="GO:0072518">
    <property type="term" value="F:Rho-dependent protein serine/threonine kinase activity"/>
    <property type="evidence" value="ECO:0007669"/>
    <property type="project" value="TreeGrafter"/>
</dbReference>
<dbReference type="OrthoDB" id="5847120at2759"/>
<name>A0A0C2FDS2_9BILA</name>
<dbReference type="SUPFAM" id="SSF56112">
    <property type="entry name" value="Protein kinase-like (PK-like)"/>
    <property type="match status" value="1"/>
</dbReference>
<dbReference type="Gene3D" id="1.10.510.10">
    <property type="entry name" value="Transferase(Phosphotransferase) domain 1"/>
    <property type="match status" value="1"/>
</dbReference>
<organism evidence="3 4">
    <name type="scientific">Ancylostoma duodenale</name>
    <dbReference type="NCBI Taxonomy" id="51022"/>
    <lineage>
        <taxon>Eukaryota</taxon>
        <taxon>Metazoa</taxon>
        <taxon>Ecdysozoa</taxon>
        <taxon>Nematoda</taxon>
        <taxon>Chromadorea</taxon>
        <taxon>Rhabditida</taxon>
        <taxon>Rhabditina</taxon>
        <taxon>Rhabditomorpha</taxon>
        <taxon>Strongyloidea</taxon>
        <taxon>Ancylostomatidae</taxon>
        <taxon>Ancylostomatinae</taxon>
        <taxon>Ancylostoma</taxon>
    </lineage>
</organism>
<gene>
    <name evidence="3" type="ORF">ANCDUO_26793</name>
</gene>
<reference evidence="3 4" key="1">
    <citation type="submission" date="2013-12" db="EMBL/GenBank/DDBJ databases">
        <title>Draft genome of the parsitic nematode Ancylostoma duodenale.</title>
        <authorList>
            <person name="Mitreva M."/>
        </authorList>
    </citation>
    <scope>NUCLEOTIDE SEQUENCE [LARGE SCALE GENOMIC DNA]</scope>
    <source>
        <strain evidence="3 4">Zhejiang</strain>
    </source>
</reference>
<keyword evidence="4" id="KW-1185">Reference proteome</keyword>
<keyword evidence="1" id="KW-0547">Nucleotide-binding</keyword>
<dbReference type="PROSITE" id="PS50011">
    <property type="entry name" value="PROTEIN_KINASE_DOM"/>
    <property type="match status" value="1"/>
</dbReference>
<evidence type="ECO:0000259" key="2">
    <source>
        <dbReference type="PROSITE" id="PS50011"/>
    </source>
</evidence>
<dbReference type="SMART" id="SM00220">
    <property type="entry name" value="S_TKc"/>
    <property type="match status" value="1"/>
</dbReference>
<keyword evidence="1" id="KW-0067">ATP-binding</keyword>
<dbReference type="Gene3D" id="3.30.200.20">
    <property type="entry name" value="Phosphorylase Kinase, domain 1"/>
    <property type="match status" value="1"/>
</dbReference>
<protein>
    <recommendedName>
        <fullName evidence="2">Protein kinase domain-containing protein</fullName>
    </recommendedName>
</protein>
<dbReference type="GO" id="GO:0007266">
    <property type="term" value="P:Rho protein signal transduction"/>
    <property type="evidence" value="ECO:0007669"/>
    <property type="project" value="TreeGrafter"/>
</dbReference>
<dbReference type="PANTHER" id="PTHR22988">
    <property type="entry name" value="MYOTONIC DYSTROPHY S/T KINASE-RELATED"/>
    <property type="match status" value="1"/>
</dbReference>
<dbReference type="AlphaFoldDB" id="A0A0C2FDS2"/>
<dbReference type="PROSITE" id="PS00107">
    <property type="entry name" value="PROTEIN_KINASE_ATP"/>
    <property type="match status" value="1"/>
</dbReference>
<dbReference type="InterPro" id="IPR050839">
    <property type="entry name" value="Rho-assoc_Ser/Thr_Kinase"/>
</dbReference>
<dbReference type="InterPro" id="IPR011009">
    <property type="entry name" value="Kinase-like_dom_sf"/>
</dbReference>
<dbReference type="GO" id="GO:0005856">
    <property type="term" value="C:cytoskeleton"/>
    <property type="evidence" value="ECO:0007669"/>
    <property type="project" value="TreeGrafter"/>
</dbReference>
<dbReference type="GO" id="GO:0005524">
    <property type="term" value="F:ATP binding"/>
    <property type="evidence" value="ECO:0007669"/>
    <property type="project" value="UniProtKB-UniRule"/>
</dbReference>
<sequence length="287" mass="33483">MERALDLSKYIAQVEKLLAQPIKIPAYVLQLSKLFNFQNVKEREWLQEILLEESDSDDDGEMLFTVRDIRAAVKVHQMRRKLQKRYHSDRSNSQFTYYSAGLLSNDDPFPDHQSMILRNLTQNLIEHGGVGIGRAFARPTLSTECRKFTDQQVIEQVSQQRLKGSDFRLLKVIGRGAFGEVQLVRHTLTNNVYAMKLLNKDDMIKRSDSAFFWEERDIMAHANSDWIDQRYLYMVMEYMPGGDLVNLMTTYDVPEKWTRFYAAELVEALAALHSMGYIHSSLTYRHE</sequence>
<accession>A0A0C2FDS2</accession>
<dbReference type="PANTHER" id="PTHR22988:SF73">
    <property type="entry name" value="RHO-ASSOCIATED PROTEIN KINASE"/>
    <property type="match status" value="1"/>
</dbReference>
<dbReference type="Proteomes" id="UP000054047">
    <property type="component" value="Unassembled WGS sequence"/>
</dbReference>